<comment type="caution">
    <text evidence="11">The sequence shown here is derived from an EMBL/GenBank/DDBJ whole genome shotgun (WGS) entry which is preliminary data.</text>
</comment>
<keyword evidence="5 7" id="KW-0720">Serine protease</keyword>
<organism evidence="11 12">
    <name type="scientific">Porites lobata</name>
    <dbReference type="NCBI Taxonomy" id="104759"/>
    <lineage>
        <taxon>Eukaryota</taxon>
        <taxon>Metazoa</taxon>
        <taxon>Cnidaria</taxon>
        <taxon>Anthozoa</taxon>
        <taxon>Hexacorallia</taxon>
        <taxon>Scleractinia</taxon>
        <taxon>Fungiina</taxon>
        <taxon>Poritidae</taxon>
        <taxon>Porites</taxon>
    </lineage>
</organism>
<keyword evidence="12" id="KW-1185">Reference proteome</keyword>
<evidence type="ECO:0000313" key="12">
    <source>
        <dbReference type="Proteomes" id="UP001159405"/>
    </source>
</evidence>
<dbReference type="PROSITE" id="PS51257">
    <property type="entry name" value="PROKAR_LIPOPROTEIN"/>
    <property type="match status" value="1"/>
</dbReference>
<dbReference type="CDD" id="cd00190">
    <property type="entry name" value="Tryp_SPc"/>
    <property type="match status" value="1"/>
</dbReference>
<evidence type="ECO:0000313" key="11">
    <source>
        <dbReference type="EMBL" id="CAH3033514.1"/>
    </source>
</evidence>
<reference evidence="11 12" key="1">
    <citation type="submission" date="2022-05" db="EMBL/GenBank/DDBJ databases">
        <authorList>
            <consortium name="Genoscope - CEA"/>
            <person name="William W."/>
        </authorList>
    </citation>
    <scope>NUCLEOTIDE SEQUENCE [LARGE SCALE GENOMIC DNA]</scope>
</reference>
<dbReference type="Gene3D" id="2.40.10.10">
    <property type="entry name" value="Trypsin-like serine proteases"/>
    <property type="match status" value="1"/>
</dbReference>
<dbReference type="InterPro" id="IPR033116">
    <property type="entry name" value="TRYPSIN_SER"/>
</dbReference>
<keyword evidence="3 7" id="KW-0645">Protease</keyword>
<dbReference type="PROSITE" id="PS00134">
    <property type="entry name" value="TRYPSIN_HIS"/>
    <property type="match status" value="1"/>
</dbReference>
<dbReference type="EMBL" id="CALNXK010000002">
    <property type="protein sequence ID" value="CAH3033514.1"/>
    <property type="molecule type" value="Genomic_DNA"/>
</dbReference>
<comment type="subcellular location">
    <subcellularLocation>
        <location evidence="1">Secreted</location>
    </subcellularLocation>
</comment>
<keyword evidence="4 7" id="KW-0378">Hydrolase</keyword>
<evidence type="ECO:0000256" key="8">
    <source>
        <dbReference type="SAM" id="MobiDB-lite"/>
    </source>
</evidence>
<evidence type="ECO:0000256" key="4">
    <source>
        <dbReference type="ARBA" id="ARBA00022801"/>
    </source>
</evidence>
<accession>A0ABN8MUU0</accession>
<dbReference type="InterPro" id="IPR001254">
    <property type="entry name" value="Trypsin_dom"/>
</dbReference>
<gene>
    <name evidence="11" type="ORF">PLOB_00016571</name>
</gene>
<evidence type="ECO:0000256" key="9">
    <source>
        <dbReference type="SAM" id="SignalP"/>
    </source>
</evidence>
<evidence type="ECO:0000256" key="7">
    <source>
        <dbReference type="RuleBase" id="RU363034"/>
    </source>
</evidence>
<feature type="signal peptide" evidence="9">
    <location>
        <begin position="1"/>
        <end position="24"/>
    </location>
</feature>
<evidence type="ECO:0000259" key="10">
    <source>
        <dbReference type="PROSITE" id="PS50240"/>
    </source>
</evidence>
<feature type="region of interest" description="Disordered" evidence="8">
    <location>
        <begin position="32"/>
        <end position="53"/>
    </location>
</feature>
<dbReference type="InterPro" id="IPR009003">
    <property type="entry name" value="Peptidase_S1_PA"/>
</dbReference>
<feature type="chain" id="PRO_5046845379" description="Peptidase S1 domain-containing protein" evidence="9">
    <location>
        <begin position="25"/>
        <end position="307"/>
    </location>
</feature>
<dbReference type="PANTHER" id="PTHR24264">
    <property type="entry name" value="TRYPSIN-RELATED"/>
    <property type="match status" value="1"/>
</dbReference>
<dbReference type="InterPro" id="IPR001314">
    <property type="entry name" value="Peptidase_S1A"/>
</dbReference>
<evidence type="ECO:0000256" key="5">
    <source>
        <dbReference type="ARBA" id="ARBA00022825"/>
    </source>
</evidence>
<keyword evidence="2" id="KW-0964">Secreted</keyword>
<dbReference type="SMART" id="SM00020">
    <property type="entry name" value="Tryp_SPc"/>
    <property type="match status" value="1"/>
</dbReference>
<keyword evidence="6" id="KW-1015">Disulfide bond</keyword>
<name>A0ABN8MUU0_9CNID</name>
<feature type="domain" description="Peptidase S1" evidence="10">
    <location>
        <begin position="64"/>
        <end position="306"/>
    </location>
</feature>
<dbReference type="InterPro" id="IPR018114">
    <property type="entry name" value="TRYPSIN_HIS"/>
</dbReference>
<dbReference type="PANTHER" id="PTHR24264:SF65">
    <property type="entry name" value="SRCR DOMAIN-CONTAINING PROTEIN"/>
    <property type="match status" value="1"/>
</dbReference>
<proteinExistence type="predicted"/>
<dbReference type="PROSITE" id="PS00135">
    <property type="entry name" value="TRYPSIN_SER"/>
    <property type="match status" value="1"/>
</dbReference>
<dbReference type="InterPro" id="IPR050127">
    <property type="entry name" value="Serine_Proteases_S1"/>
</dbReference>
<dbReference type="SUPFAM" id="SSF50494">
    <property type="entry name" value="Trypsin-like serine proteases"/>
    <property type="match status" value="1"/>
</dbReference>
<evidence type="ECO:0000256" key="3">
    <source>
        <dbReference type="ARBA" id="ARBA00022670"/>
    </source>
</evidence>
<evidence type="ECO:0000256" key="1">
    <source>
        <dbReference type="ARBA" id="ARBA00004613"/>
    </source>
</evidence>
<dbReference type="PROSITE" id="PS50240">
    <property type="entry name" value="TRYPSIN_DOM"/>
    <property type="match status" value="1"/>
</dbReference>
<evidence type="ECO:0000256" key="6">
    <source>
        <dbReference type="ARBA" id="ARBA00023157"/>
    </source>
</evidence>
<keyword evidence="9" id="KW-0732">Signal</keyword>
<dbReference type="Pfam" id="PF00089">
    <property type="entry name" value="Trypsin"/>
    <property type="match status" value="1"/>
</dbReference>
<sequence length="307" mass="32968">MMVLLKSFLLLLVVYYSTFSCGESSRIRSAEQGSSFEDNTVEDSETNSINSPTCGQVTAAGGRVIGGKDATAGEWPWQAKLVTRGTGFTCGGSLITRDWVMTAAHCISSNDPTAYGVTLGDLNREQPDGTEQNFNVKRVAVHPKYNWPVPINNDIALLQLTRPATLTSFVNTVCLPRYSEVVPAGTKCFISGWGQMDHPGSAATKLQQASMRVVSNRVCQTMHMNSAINASTAVTSAMVCAGDAGKTIKSGCFGDSGGPFVCQNSADQWIQQGIVSWGDPSCSSANHYSVFARVSALRQWIDEIINE</sequence>
<dbReference type="InterPro" id="IPR043504">
    <property type="entry name" value="Peptidase_S1_PA_chymotrypsin"/>
</dbReference>
<evidence type="ECO:0000256" key="2">
    <source>
        <dbReference type="ARBA" id="ARBA00022525"/>
    </source>
</evidence>
<protein>
    <recommendedName>
        <fullName evidence="10">Peptidase S1 domain-containing protein</fullName>
    </recommendedName>
</protein>
<dbReference type="PRINTS" id="PR00722">
    <property type="entry name" value="CHYMOTRYPSIN"/>
</dbReference>
<dbReference type="Proteomes" id="UP001159405">
    <property type="component" value="Unassembled WGS sequence"/>
</dbReference>